<dbReference type="Gene3D" id="3.30.420.40">
    <property type="match status" value="2"/>
</dbReference>
<evidence type="ECO:0000256" key="1">
    <source>
        <dbReference type="SAM" id="MobiDB-lite"/>
    </source>
</evidence>
<evidence type="ECO:0000313" key="2">
    <source>
        <dbReference type="EMBL" id="OBT97149.2"/>
    </source>
</evidence>
<accession>A0A1B8GMU7</accession>
<dbReference type="PANTHER" id="PTHR42749">
    <property type="entry name" value="CELL SHAPE-DETERMINING PROTEIN MREB"/>
    <property type="match status" value="1"/>
</dbReference>
<feature type="compositionally biased region" description="Basic residues" evidence="1">
    <location>
        <begin position="32"/>
        <end position="48"/>
    </location>
</feature>
<feature type="region of interest" description="Disordered" evidence="1">
    <location>
        <begin position="25"/>
        <end position="68"/>
    </location>
</feature>
<evidence type="ECO:0000313" key="3">
    <source>
        <dbReference type="Proteomes" id="UP000091956"/>
    </source>
</evidence>
<dbReference type="STRING" id="342668.A0A1B8GMU7"/>
<dbReference type="AlphaFoldDB" id="A0A1B8GMU7"/>
<dbReference type="CDD" id="cd10170">
    <property type="entry name" value="ASKHA_NBD_HSP70"/>
    <property type="match status" value="1"/>
</dbReference>
<name>A0A1B8GMU7_9PEZI</name>
<sequence length="738" mass="84154">MSDDDQARDVYMSRVQEEAHYLMLSTGTMPRKERKPIRRRKPTARKTAVRSIFSKPERNASSLEYDSEDSEIEAAAQGKGARYIAATDFGATYTAISLLRVDENGNADPNIIPISNYPDDPRTVMGESSIQVPTQIGYCDNDLEEQLSVEPDSRTYDALLQSDSDEYQVSKSRWYKSKLRETKKNQKTTIWGFEVQNKLNPEMDSAKVNLISGFKLLLDRSEDTKSEREYICNTMEQLQRRKLIAKDENIIATFLTHLFLHAKQQSRDVHGIPASACIEHALSVPILWDAYSRLLFQNAIQIAIEASGFGTMENLFFVSEPEGALTYVLSSSSDYRPGDKVLNLDLGGITVDAGIFEVKHDFPLRLGDEPLVTPEGPLHGSSFLNSDFRKHLEKRLEDDIEPVERNGRKFQDVLDESTWEFERNIKRNVDFYKPLPLRYIKADGIKKDRTKRFIDNNVILERSDLYDIFEPRLTGIRALIRQQHIAAKQKGHIVDKVVMTGGFSTSESIRGLVRIVLKQISAEFGYPVALMNDWNNTVPPDYMSRGVAHRAYQKYGGPLRISELSYGFEIMETYDPEVFEAHRGITPHVDETDGCKYVKNVLDWPLTKGIELGEHAEYPVPLYHYFNVRKKTVTFEETLYVSNTCTESHYSKHHEMNRGKFQVAGVISVDMTPLATSGKLEIVKNKKTRQSFYVVEFDLVIIVNSRGLTYEARYPRKSKVSWGQSQSCIAAAFRPGTM</sequence>
<dbReference type="Gene3D" id="3.90.640.10">
    <property type="entry name" value="Actin, Chain A, domain 4"/>
    <property type="match status" value="1"/>
</dbReference>
<dbReference type="GeneID" id="28838231"/>
<evidence type="ECO:0008006" key="4">
    <source>
        <dbReference type="Google" id="ProtNLM"/>
    </source>
</evidence>
<keyword evidence="3" id="KW-1185">Reference proteome</keyword>
<reference evidence="2 3" key="1">
    <citation type="submission" date="2016-03" db="EMBL/GenBank/DDBJ databases">
        <title>Comparative genomics of Pseudogymnoascus destructans, the fungus causing white-nose syndrome of bats.</title>
        <authorList>
            <person name="Palmer J.M."/>
            <person name="Drees K.P."/>
            <person name="Foster J.T."/>
            <person name="Lindner D.L."/>
        </authorList>
    </citation>
    <scope>NUCLEOTIDE SEQUENCE [LARGE SCALE GENOMIC DNA]</scope>
    <source>
        <strain evidence="2 3">UAMH 10579</strain>
    </source>
</reference>
<reference evidence="3" key="2">
    <citation type="journal article" date="2018" name="Nat. Commun.">
        <title>Extreme sensitivity to ultraviolet light in the fungal pathogen causing white-nose syndrome of bats.</title>
        <authorList>
            <person name="Palmer J.M."/>
            <person name="Drees K.P."/>
            <person name="Foster J.T."/>
            <person name="Lindner D.L."/>
        </authorList>
    </citation>
    <scope>NUCLEOTIDE SEQUENCE [LARGE SCALE GENOMIC DNA]</scope>
    <source>
        <strain evidence="3">UAMH 10579</strain>
    </source>
</reference>
<dbReference type="InterPro" id="IPR043129">
    <property type="entry name" value="ATPase_NBD"/>
</dbReference>
<proteinExistence type="predicted"/>
<organism evidence="2 3">
    <name type="scientific">Pseudogymnoascus verrucosus</name>
    <dbReference type="NCBI Taxonomy" id="342668"/>
    <lineage>
        <taxon>Eukaryota</taxon>
        <taxon>Fungi</taxon>
        <taxon>Dikarya</taxon>
        <taxon>Ascomycota</taxon>
        <taxon>Pezizomycotina</taxon>
        <taxon>Leotiomycetes</taxon>
        <taxon>Thelebolales</taxon>
        <taxon>Thelebolaceae</taxon>
        <taxon>Pseudogymnoascus</taxon>
    </lineage>
</organism>
<gene>
    <name evidence="2" type="ORF">VE01_04845</name>
</gene>
<dbReference type="EMBL" id="KV460224">
    <property type="protein sequence ID" value="OBT97149.2"/>
    <property type="molecule type" value="Genomic_DNA"/>
</dbReference>
<dbReference type="Proteomes" id="UP000091956">
    <property type="component" value="Unassembled WGS sequence"/>
</dbReference>
<dbReference type="PANTHER" id="PTHR42749:SF8">
    <property type="entry name" value="HSP70 FAMILY PROTEIN (AFU_ORTHOLOGUE AFUA_3G13740)"/>
    <property type="match status" value="1"/>
</dbReference>
<dbReference type="RefSeq" id="XP_018130882.2">
    <property type="nucleotide sequence ID" value="XM_018274313.2"/>
</dbReference>
<protein>
    <recommendedName>
        <fullName evidence="4">Heat shock 70 kDa protein 12A</fullName>
    </recommendedName>
</protein>
<dbReference type="SUPFAM" id="SSF53067">
    <property type="entry name" value="Actin-like ATPase domain"/>
    <property type="match status" value="2"/>
</dbReference>